<sequence>MGHWSGQQWRRLVALDTALLRRHRRFALAALGALFVPALYALIYLSSMWDPSARTGALRAGLVNADRGAYHRGIEVSMGEQVRRTLLRQQLFHWEVFEDTEAARLAVRRGQLSFAVLIPPDFSEQALPGREAGAARLTIYTSEGNSYSGAGFAKRFAPELAHRVNEALNEQRWSLVLETAAGSRLDLATLRDRVEQIRDGSRQLSEGLRQADQGGRELGRGLERAQDGSQQLRRGAAQLADGSSQLAAGWRPLASSLRSLDAHRPPPSDLEALRQGSQRLVQGQAELGRGLETLQAGSQTLRQGAQALQQAASPIPLFGDDLADGAGRLGEGAERLSGGLGQAREASRQLHSGSQQLAAGVQTLTAGVAQGGSALHQIVGALPEDGRIDALAHGAQQLGGGALALGDGLRQLQGGQQRLQHGLIELDDGGRKLHEALTLLTRALPADLPLPEGSARGLADSVEPQLEIVAPVGSDGAGFAPNFVPMSLWIGAVTAALMFHLRRLPHEAAGLARPLQVLGKLAWPAAIVLGQAVVMVAMLTVLLDLRVAHVGPFVLTVVASSLTFLAIVFLLIRWFGDLGKALGLLLLVIQMSSAGVALPIELASPFFQALHPWLPFTWVVRAFRASLFGAYDGQWLAHWGVVTGCGLAALLGAMLAGRWRLVDARDYQPGIEFE</sequence>
<evidence type="ECO:0000313" key="8">
    <source>
        <dbReference type="Proteomes" id="UP001516061"/>
    </source>
</evidence>
<feature type="transmembrane region" description="Helical" evidence="6">
    <location>
        <begin position="584"/>
        <end position="607"/>
    </location>
</feature>
<name>A0ABX2G338_9BURK</name>
<proteinExistence type="predicted"/>
<evidence type="ECO:0000256" key="1">
    <source>
        <dbReference type="ARBA" id="ARBA00004141"/>
    </source>
</evidence>
<dbReference type="EMBL" id="JABSNM010000008">
    <property type="protein sequence ID" value="NRT56474.1"/>
    <property type="molecule type" value="Genomic_DNA"/>
</dbReference>
<evidence type="ECO:0000313" key="7">
    <source>
        <dbReference type="EMBL" id="NRT56474.1"/>
    </source>
</evidence>
<feature type="region of interest" description="Disordered" evidence="5">
    <location>
        <begin position="201"/>
        <end position="229"/>
    </location>
</feature>
<keyword evidence="8" id="KW-1185">Reference proteome</keyword>
<evidence type="ECO:0000256" key="4">
    <source>
        <dbReference type="ARBA" id="ARBA00023136"/>
    </source>
</evidence>
<evidence type="ECO:0000256" key="5">
    <source>
        <dbReference type="SAM" id="MobiDB-lite"/>
    </source>
</evidence>
<dbReference type="NCBIfam" id="TIGR03062">
    <property type="entry name" value="pip_yhgE_Cterm"/>
    <property type="match status" value="1"/>
</dbReference>
<feature type="transmembrane region" description="Helical" evidence="6">
    <location>
        <begin position="483"/>
        <end position="501"/>
    </location>
</feature>
<evidence type="ECO:0000256" key="3">
    <source>
        <dbReference type="ARBA" id="ARBA00022989"/>
    </source>
</evidence>
<evidence type="ECO:0000256" key="2">
    <source>
        <dbReference type="ARBA" id="ARBA00022692"/>
    </source>
</evidence>
<feature type="transmembrane region" description="Helical" evidence="6">
    <location>
        <begin position="636"/>
        <end position="656"/>
    </location>
</feature>
<comment type="caution">
    <text evidence="7">The sequence shown here is derived from an EMBL/GenBank/DDBJ whole genome shotgun (WGS) entry which is preliminary data.</text>
</comment>
<protein>
    <submittedName>
        <fullName evidence="7">Membrane protein</fullName>
    </submittedName>
</protein>
<dbReference type="PANTHER" id="PTHR43077:SF10">
    <property type="entry name" value="TRANSPORT PERMEASE PROTEIN"/>
    <property type="match status" value="1"/>
</dbReference>
<feature type="transmembrane region" description="Helical" evidence="6">
    <location>
        <begin position="521"/>
        <end position="543"/>
    </location>
</feature>
<dbReference type="NCBIfam" id="TIGR03057">
    <property type="entry name" value="xxxLxxG_by_4"/>
    <property type="match status" value="2"/>
</dbReference>
<reference evidence="7 8" key="1">
    <citation type="submission" date="2020-05" db="EMBL/GenBank/DDBJ databases">
        <title>Genomic Encyclopedia of Type Strains, Phase IV (KMG-V): Genome sequencing to study the core and pangenomes of soil and plant-associated prokaryotes.</title>
        <authorList>
            <person name="Whitman W."/>
        </authorList>
    </citation>
    <scope>NUCLEOTIDE SEQUENCE [LARGE SCALE GENOMIC DNA]</scope>
    <source>
        <strain evidence="7 8">C29</strain>
    </source>
</reference>
<keyword evidence="4 6" id="KW-0472">Membrane</keyword>
<gene>
    <name evidence="7" type="ORF">HNQ01_002217</name>
</gene>
<keyword evidence="3 6" id="KW-1133">Transmembrane helix</keyword>
<dbReference type="RefSeq" id="WP_173805480.1">
    <property type="nucleotide sequence ID" value="NZ_JABSNM010000008.1"/>
</dbReference>
<accession>A0ABX2G338</accession>
<dbReference type="Proteomes" id="UP001516061">
    <property type="component" value="Unassembled WGS sequence"/>
</dbReference>
<dbReference type="InterPro" id="IPR051328">
    <property type="entry name" value="T7SS_ABC-Transporter"/>
</dbReference>
<dbReference type="InterPro" id="IPR023908">
    <property type="entry name" value="xxxLxxG_rpt"/>
</dbReference>
<feature type="transmembrane region" description="Helical" evidence="6">
    <location>
        <begin position="26"/>
        <end position="45"/>
    </location>
</feature>
<comment type="subcellular location">
    <subcellularLocation>
        <location evidence="1">Membrane</location>
        <topology evidence="1">Multi-pass membrane protein</topology>
    </subcellularLocation>
</comment>
<organism evidence="7 8">
    <name type="scientific">Sphaerotilus uruguayifluvii</name>
    <dbReference type="NCBI Taxonomy" id="2735897"/>
    <lineage>
        <taxon>Bacteria</taxon>
        <taxon>Pseudomonadati</taxon>
        <taxon>Pseudomonadota</taxon>
        <taxon>Betaproteobacteria</taxon>
        <taxon>Burkholderiales</taxon>
        <taxon>Sphaerotilaceae</taxon>
        <taxon>Sphaerotilus</taxon>
    </lineage>
</organism>
<feature type="transmembrane region" description="Helical" evidence="6">
    <location>
        <begin position="549"/>
        <end position="572"/>
    </location>
</feature>
<keyword evidence="2 6" id="KW-0812">Transmembrane</keyword>
<evidence type="ECO:0000256" key="6">
    <source>
        <dbReference type="SAM" id="Phobius"/>
    </source>
</evidence>
<feature type="compositionally biased region" description="Basic and acidic residues" evidence="5">
    <location>
        <begin position="214"/>
        <end position="226"/>
    </location>
</feature>
<dbReference type="InterPro" id="IPR017501">
    <property type="entry name" value="Phage_infect_YhgE_C"/>
</dbReference>
<dbReference type="PANTHER" id="PTHR43077">
    <property type="entry name" value="TRANSPORT PERMEASE YVFS-RELATED"/>
    <property type="match status" value="1"/>
</dbReference>